<dbReference type="GO" id="GO:0019632">
    <property type="term" value="P:shikimate metabolic process"/>
    <property type="evidence" value="ECO:0007669"/>
    <property type="project" value="InterPro"/>
</dbReference>
<accession>A0A3L7E121</accession>
<sequence>MAEQDKYAVFGNPIKQSRSPVIHAAFARQCGEAMQYRAVRVDTDKFARAADRFFAGGGRGLNVTVPFKQDAFRYAGRLSERARRAGAVNTLKLAEDGVVEGDNTDGIGLVRDMVANLGWVVQGQRVLIVGAGGAVRGVLEPLLRERPRELLVVNRTAEKAAQLAAEFADLGSIEGGGIELIGERQFDLVINASSAGLSGEMPALPSTLLTERSCCYDMIYGAEPTPFMRWAAHHAAWAVADGLGMLVEQAAQSFYIWRGQRPETRPVIHQVRQVMAAA</sequence>
<dbReference type="OrthoDB" id="9776868at2"/>
<feature type="binding site" evidence="8">
    <location>
        <position position="89"/>
    </location>
    <ligand>
        <name>shikimate</name>
        <dbReference type="ChEBI" id="CHEBI:36208"/>
    </ligand>
</feature>
<feature type="binding site" evidence="8">
    <location>
        <position position="80"/>
    </location>
    <ligand>
        <name>NADP(+)</name>
        <dbReference type="ChEBI" id="CHEBI:58349"/>
    </ligand>
</feature>
<dbReference type="InterPro" id="IPR046346">
    <property type="entry name" value="Aminoacid_DH-like_N_sf"/>
</dbReference>
<comment type="function">
    <text evidence="8">Involved in the biosynthesis of the chorismate, which leads to the biosynthesis of aromatic amino acids. Catalyzes the reversible NADPH linked reduction of 3-dehydroshikimate (DHSA) to yield shikimate (SA).</text>
</comment>
<reference evidence="12 13" key="1">
    <citation type="submission" date="2018-07" db="EMBL/GenBank/DDBJ databases">
        <title>Halioglobus sp. genome submission.</title>
        <authorList>
            <person name="Ye M.-Q."/>
            <person name="Du Z.-J."/>
        </authorList>
    </citation>
    <scope>NUCLEOTIDE SEQUENCE [LARGE SCALE GENOMIC DNA]</scope>
    <source>
        <strain evidence="12 13">U0301</strain>
    </source>
</reference>
<dbReference type="NCBIfam" id="TIGR00507">
    <property type="entry name" value="aroE"/>
    <property type="match status" value="1"/>
</dbReference>
<organism evidence="12 13">
    <name type="scientific">Seongchinamella sediminis</name>
    <dbReference type="NCBI Taxonomy" id="2283635"/>
    <lineage>
        <taxon>Bacteria</taxon>
        <taxon>Pseudomonadati</taxon>
        <taxon>Pseudomonadota</taxon>
        <taxon>Gammaproteobacteria</taxon>
        <taxon>Cellvibrionales</taxon>
        <taxon>Halieaceae</taxon>
        <taxon>Seongchinamella</taxon>
    </lineage>
</organism>
<evidence type="ECO:0000256" key="3">
    <source>
        <dbReference type="ARBA" id="ARBA00022605"/>
    </source>
</evidence>
<dbReference type="Pfam" id="PF08501">
    <property type="entry name" value="Shikimate_dh_N"/>
    <property type="match status" value="1"/>
</dbReference>
<dbReference type="HAMAP" id="MF_00222">
    <property type="entry name" value="Shikimate_DH_AroE"/>
    <property type="match status" value="1"/>
</dbReference>
<feature type="active site" description="Proton acceptor" evidence="8">
    <location>
        <position position="68"/>
    </location>
</feature>
<dbReference type="PANTHER" id="PTHR21089:SF1">
    <property type="entry name" value="BIFUNCTIONAL 3-DEHYDROQUINATE DEHYDRATASE_SHIKIMATE DEHYDROGENASE, CHLOROPLASTIC"/>
    <property type="match status" value="1"/>
</dbReference>
<proteinExistence type="inferred from homology"/>
<keyword evidence="4 8" id="KW-0521">NADP</keyword>
<gene>
    <name evidence="8" type="primary">aroE</name>
    <name evidence="12" type="ORF">DWB85_09150</name>
</gene>
<dbReference type="SUPFAM" id="SSF53223">
    <property type="entry name" value="Aminoacid dehydrogenase-like, N-terminal domain"/>
    <property type="match status" value="1"/>
</dbReference>
<name>A0A3L7E121_9GAMM</name>
<evidence type="ECO:0000259" key="10">
    <source>
        <dbReference type="Pfam" id="PF08501"/>
    </source>
</evidence>
<dbReference type="Proteomes" id="UP000265509">
    <property type="component" value="Unassembled WGS sequence"/>
</dbReference>
<dbReference type="FunFam" id="3.40.50.10860:FF:000006">
    <property type="entry name" value="Shikimate dehydrogenase (NADP(+))"/>
    <property type="match status" value="1"/>
</dbReference>
<dbReference type="Pfam" id="PF01488">
    <property type="entry name" value="Shikimate_DH"/>
    <property type="match status" value="1"/>
</dbReference>
<comment type="caution">
    <text evidence="12">The sequence shown here is derived from an EMBL/GenBank/DDBJ whole genome shotgun (WGS) entry which is preliminary data.</text>
</comment>
<feature type="binding site" evidence="8">
    <location>
        <position position="249"/>
    </location>
    <ligand>
        <name>shikimate</name>
        <dbReference type="ChEBI" id="CHEBI:36208"/>
    </ligand>
</feature>
<feature type="binding site" evidence="8">
    <location>
        <begin position="154"/>
        <end position="159"/>
    </location>
    <ligand>
        <name>NADP(+)</name>
        <dbReference type="ChEBI" id="CHEBI:58349"/>
    </ligand>
</feature>
<dbReference type="Gene3D" id="3.40.50.720">
    <property type="entry name" value="NAD(P)-binding Rossmann-like Domain"/>
    <property type="match status" value="1"/>
</dbReference>
<dbReference type="NCBIfam" id="NF001310">
    <property type="entry name" value="PRK00258.1-2"/>
    <property type="match status" value="1"/>
</dbReference>
<evidence type="ECO:0000256" key="2">
    <source>
        <dbReference type="ARBA" id="ARBA00012962"/>
    </source>
</evidence>
<evidence type="ECO:0000256" key="8">
    <source>
        <dbReference type="HAMAP-Rule" id="MF_00222"/>
    </source>
</evidence>
<dbReference type="GO" id="GO:0008652">
    <property type="term" value="P:amino acid biosynthetic process"/>
    <property type="evidence" value="ECO:0007669"/>
    <property type="project" value="UniProtKB-KW"/>
</dbReference>
<evidence type="ECO:0000256" key="6">
    <source>
        <dbReference type="ARBA" id="ARBA00023141"/>
    </source>
</evidence>
<dbReference type="InterPro" id="IPR022893">
    <property type="entry name" value="Shikimate_DH_fam"/>
</dbReference>
<comment type="catalytic activity">
    <reaction evidence="7 8">
        <text>shikimate + NADP(+) = 3-dehydroshikimate + NADPH + H(+)</text>
        <dbReference type="Rhea" id="RHEA:17737"/>
        <dbReference type="ChEBI" id="CHEBI:15378"/>
        <dbReference type="ChEBI" id="CHEBI:16630"/>
        <dbReference type="ChEBI" id="CHEBI:36208"/>
        <dbReference type="ChEBI" id="CHEBI:57783"/>
        <dbReference type="ChEBI" id="CHEBI:58349"/>
        <dbReference type="EC" id="1.1.1.25"/>
    </reaction>
</comment>
<dbReference type="GO" id="GO:0004764">
    <property type="term" value="F:shikimate 3-dehydrogenase (NADP+) activity"/>
    <property type="evidence" value="ECO:0007669"/>
    <property type="project" value="UniProtKB-UniRule"/>
</dbReference>
<comment type="pathway">
    <text evidence="1 8">Metabolic intermediate biosynthesis; chorismate biosynthesis; chorismate from D-erythrose 4-phosphate and phosphoenolpyruvate: step 4/7.</text>
</comment>
<evidence type="ECO:0000256" key="5">
    <source>
        <dbReference type="ARBA" id="ARBA00023002"/>
    </source>
</evidence>
<dbReference type="InterPro" id="IPR041121">
    <property type="entry name" value="SDH_C"/>
</dbReference>
<feature type="binding site" evidence="8">
    <location>
        <position position="220"/>
    </location>
    <ligand>
        <name>shikimate</name>
        <dbReference type="ChEBI" id="CHEBI:36208"/>
    </ligand>
</feature>
<feature type="binding site" evidence="8">
    <location>
        <position position="105"/>
    </location>
    <ligand>
        <name>shikimate</name>
        <dbReference type="ChEBI" id="CHEBI:36208"/>
    </ligand>
</feature>
<dbReference type="CDD" id="cd01065">
    <property type="entry name" value="NAD_bind_Shikimate_DH"/>
    <property type="match status" value="1"/>
</dbReference>
<evidence type="ECO:0000256" key="1">
    <source>
        <dbReference type="ARBA" id="ARBA00004871"/>
    </source>
</evidence>
<evidence type="ECO:0000259" key="11">
    <source>
        <dbReference type="Pfam" id="PF18317"/>
    </source>
</evidence>
<comment type="similarity">
    <text evidence="8">Belongs to the shikimate dehydrogenase family.</text>
</comment>
<dbReference type="PANTHER" id="PTHR21089">
    <property type="entry name" value="SHIKIMATE DEHYDROGENASE"/>
    <property type="match status" value="1"/>
</dbReference>
<dbReference type="GO" id="GO:0005829">
    <property type="term" value="C:cytosol"/>
    <property type="evidence" value="ECO:0007669"/>
    <property type="project" value="TreeGrafter"/>
</dbReference>
<evidence type="ECO:0000259" key="9">
    <source>
        <dbReference type="Pfam" id="PF01488"/>
    </source>
</evidence>
<dbReference type="FunFam" id="3.40.50.720:FF:000104">
    <property type="entry name" value="Shikimate dehydrogenase (NADP(+))"/>
    <property type="match status" value="1"/>
</dbReference>
<feature type="binding site" evidence="8">
    <location>
        <position position="242"/>
    </location>
    <ligand>
        <name>NADP(+)</name>
        <dbReference type="ChEBI" id="CHEBI:58349"/>
    </ligand>
</feature>
<dbReference type="Pfam" id="PF18317">
    <property type="entry name" value="SDH_C"/>
    <property type="match status" value="1"/>
</dbReference>
<evidence type="ECO:0000256" key="4">
    <source>
        <dbReference type="ARBA" id="ARBA00022857"/>
    </source>
</evidence>
<dbReference type="InterPro" id="IPR013708">
    <property type="entry name" value="Shikimate_DH-bd_N"/>
</dbReference>
<evidence type="ECO:0000256" key="7">
    <source>
        <dbReference type="ARBA" id="ARBA00049442"/>
    </source>
</evidence>
<dbReference type="InterPro" id="IPR036291">
    <property type="entry name" value="NAD(P)-bd_dom_sf"/>
</dbReference>
<evidence type="ECO:0000313" key="13">
    <source>
        <dbReference type="Proteomes" id="UP000265509"/>
    </source>
</evidence>
<keyword evidence="6 8" id="KW-0057">Aromatic amino acid biosynthesis</keyword>
<feature type="binding site" evidence="8">
    <location>
        <position position="64"/>
    </location>
    <ligand>
        <name>shikimate</name>
        <dbReference type="ChEBI" id="CHEBI:36208"/>
    </ligand>
</feature>
<feature type="domain" description="SDH C-terminal" evidence="11">
    <location>
        <begin position="242"/>
        <end position="272"/>
    </location>
</feature>
<feature type="binding site" evidence="8">
    <location>
        <begin position="130"/>
        <end position="134"/>
    </location>
    <ligand>
        <name>NADP(+)</name>
        <dbReference type="ChEBI" id="CHEBI:58349"/>
    </ligand>
</feature>
<dbReference type="Gene3D" id="3.40.50.10860">
    <property type="entry name" value="Leucine Dehydrogenase, chain A, domain 1"/>
    <property type="match status" value="1"/>
</dbReference>
<dbReference type="InterPro" id="IPR006151">
    <property type="entry name" value="Shikm_DH/Glu-tRNA_Rdtase"/>
</dbReference>
<keyword evidence="5 8" id="KW-0560">Oxidoreductase</keyword>
<dbReference type="SUPFAM" id="SSF51735">
    <property type="entry name" value="NAD(P)-binding Rossmann-fold domains"/>
    <property type="match status" value="1"/>
</dbReference>
<feature type="binding site" evidence="8">
    <location>
        <begin position="17"/>
        <end position="19"/>
    </location>
    <ligand>
        <name>shikimate</name>
        <dbReference type="ChEBI" id="CHEBI:36208"/>
    </ligand>
</feature>
<dbReference type="UniPathway" id="UPA00053">
    <property type="reaction ID" value="UER00087"/>
</dbReference>
<dbReference type="AlphaFoldDB" id="A0A3L7E121"/>
<dbReference type="GO" id="GO:0050661">
    <property type="term" value="F:NADP binding"/>
    <property type="evidence" value="ECO:0007669"/>
    <property type="project" value="InterPro"/>
</dbReference>
<keyword evidence="13" id="KW-1185">Reference proteome</keyword>
<dbReference type="EC" id="1.1.1.25" evidence="2 8"/>
<dbReference type="RefSeq" id="WP_117953918.1">
    <property type="nucleotide sequence ID" value="NZ_QRAN01000008.1"/>
</dbReference>
<keyword evidence="3 8" id="KW-0028">Amino-acid biosynthesis</keyword>
<evidence type="ECO:0000313" key="12">
    <source>
        <dbReference type="EMBL" id="RLQ22093.1"/>
    </source>
</evidence>
<protein>
    <recommendedName>
        <fullName evidence="2 8">Shikimate dehydrogenase (NADP(+))</fullName>
        <shortName evidence="8">SDH</shortName>
        <ecNumber evidence="2 8">1.1.1.25</ecNumber>
    </recommendedName>
</protein>
<feature type="binding site" evidence="8">
    <location>
        <position position="218"/>
    </location>
    <ligand>
        <name>NADP(+)</name>
        <dbReference type="ChEBI" id="CHEBI:58349"/>
    </ligand>
</feature>
<feature type="domain" description="Quinate/shikimate 5-dehydrogenase/glutamyl-tRNA reductase" evidence="9">
    <location>
        <begin position="121"/>
        <end position="169"/>
    </location>
</feature>
<comment type="subunit">
    <text evidence="8">Homodimer.</text>
</comment>
<dbReference type="GO" id="GO:0009073">
    <property type="term" value="P:aromatic amino acid family biosynthetic process"/>
    <property type="evidence" value="ECO:0007669"/>
    <property type="project" value="UniProtKB-KW"/>
</dbReference>
<dbReference type="EMBL" id="QRAN01000008">
    <property type="protein sequence ID" value="RLQ22093.1"/>
    <property type="molecule type" value="Genomic_DNA"/>
</dbReference>
<dbReference type="GO" id="GO:0009423">
    <property type="term" value="P:chorismate biosynthetic process"/>
    <property type="evidence" value="ECO:0007669"/>
    <property type="project" value="UniProtKB-UniRule"/>
</dbReference>
<feature type="domain" description="Shikimate dehydrogenase substrate binding N-terminal" evidence="10">
    <location>
        <begin position="9"/>
        <end position="91"/>
    </location>
</feature>
<dbReference type="InterPro" id="IPR011342">
    <property type="entry name" value="Shikimate_DH"/>
</dbReference>